<feature type="transmembrane region" description="Helical" evidence="14">
    <location>
        <begin position="101"/>
        <end position="120"/>
    </location>
</feature>
<protein>
    <recommendedName>
        <fullName evidence="14">Olfactory receptor</fullName>
    </recommendedName>
</protein>
<evidence type="ECO:0000313" key="17">
    <source>
        <dbReference type="RefSeq" id="XP_018097368.1"/>
    </source>
</evidence>
<keyword evidence="10 13" id="KW-0675">Receptor</keyword>
<evidence type="ECO:0000256" key="5">
    <source>
        <dbReference type="ARBA" id="ARBA00022725"/>
    </source>
</evidence>
<evidence type="ECO:0000313" key="16">
    <source>
        <dbReference type="Proteomes" id="UP000186698"/>
    </source>
</evidence>
<feature type="transmembrane region" description="Helical" evidence="14">
    <location>
        <begin position="238"/>
        <end position="261"/>
    </location>
</feature>
<dbReference type="GO" id="GO:0004984">
    <property type="term" value="F:olfactory receptor activity"/>
    <property type="evidence" value="ECO:0007669"/>
    <property type="project" value="InterPro"/>
</dbReference>
<feature type="transmembrane region" description="Helical" evidence="14">
    <location>
        <begin position="60"/>
        <end position="81"/>
    </location>
</feature>
<dbReference type="GO" id="GO:0005886">
    <property type="term" value="C:plasma membrane"/>
    <property type="evidence" value="ECO:0007669"/>
    <property type="project" value="UniProtKB-SubCell"/>
</dbReference>
<evidence type="ECO:0000256" key="8">
    <source>
        <dbReference type="ARBA" id="ARBA00023136"/>
    </source>
</evidence>
<dbReference type="Pfam" id="PF13853">
    <property type="entry name" value="7tm_4"/>
    <property type="match status" value="1"/>
</dbReference>
<accession>A0A1L8HQ68</accession>
<dbReference type="GeneID" id="108705082"/>
<comment type="similarity">
    <text evidence="13">Belongs to the G-protein coupled receptor 1 family.</text>
</comment>
<keyword evidence="4 13" id="KW-0812">Transmembrane</keyword>
<dbReference type="PANTHER" id="PTHR24242">
    <property type="entry name" value="G-PROTEIN COUPLED RECEPTOR"/>
    <property type="match status" value="1"/>
</dbReference>
<evidence type="ECO:0000256" key="12">
    <source>
        <dbReference type="ARBA" id="ARBA00023224"/>
    </source>
</evidence>
<dbReference type="Proteomes" id="UP000186698">
    <property type="component" value="Chromosome 1S"/>
</dbReference>
<keyword evidence="8 14" id="KW-0472">Membrane</keyword>
<evidence type="ECO:0000256" key="1">
    <source>
        <dbReference type="ARBA" id="ARBA00004651"/>
    </source>
</evidence>
<dbReference type="PRINTS" id="PR00245">
    <property type="entry name" value="OLFACTORYR"/>
</dbReference>
<evidence type="ECO:0000256" key="14">
    <source>
        <dbReference type="RuleBase" id="RU363047"/>
    </source>
</evidence>
<keyword evidence="2 14" id="KW-1003">Cell membrane</keyword>
<dbReference type="InterPro" id="IPR000725">
    <property type="entry name" value="Olfact_rcpt"/>
</dbReference>
<dbReference type="PaxDb" id="8355-A0A1L8HQ68"/>
<dbReference type="OrthoDB" id="5967130at2759"/>
<reference evidence="17" key="1">
    <citation type="submission" date="2025-08" db="UniProtKB">
        <authorList>
            <consortium name="RefSeq"/>
        </authorList>
    </citation>
    <scope>IDENTIFICATION</scope>
    <source>
        <strain evidence="17">J_2021</strain>
        <tissue evidence="17">Erythrocytes</tissue>
    </source>
</reference>
<evidence type="ECO:0000256" key="6">
    <source>
        <dbReference type="ARBA" id="ARBA00022989"/>
    </source>
</evidence>
<keyword evidence="12 13" id="KW-0807">Transducer</keyword>
<feature type="transmembrane region" description="Helical" evidence="14">
    <location>
        <begin position="200"/>
        <end position="226"/>
    </location>
</feature>
<evidence type="ECO:0000259" key="15">
    <source>
        <dbReference type="PROSITE" id="PS50262"/>
    </source>
</evidence>
<dbReference type="SUPFAM" id="SSF81321">
    <property type="entry name" value="Family A G protein-coupled receptor-like"/>
    <property type="match status" value="1"/>
</dbReference>
<keyword evidence="11" id="KW-0325">Glycoprotein</keyword>
<keyword evidence="7 13" id="KW-0297">G-protein coupled receptor</keyword>
<dbReference type="SMART" id="SM01381">
    <property type="entry name" value="7TM_GPCR_Srsx"/>
    <property type="match status" value="1"/>
</dbReference>
<dbReference type="PROSITE" id="PS00237">
    <property type="entry name" value="G_PROTEIN_RECEP_F1_1"/>
    <property type="match status" value="1"/>
</dbReference>
<evidence type="ECO:0000256" key="3">
    <source>
        <dbReference type="ARBA" id="ARBA00022606"/>
    </source>
</evidence>
<evidence type="ECO:0000256" key="13">
    <source>
        <dbReference type="RuleBase" id="RU000688"/>
    </source>
</evidence>
<feature type="transmembrane region" description="Helical" evidence="14">
    <location>
        <begin position="273"/>
        <end position="292"/>
    </location>
</feature>
<dbReference type="PANTHER" id="PTHR24242:SF393">
    <property type="entry name" value="OLFACTORY RECEPTOR"/>
    <property type="match status" value="1"/>
</dbReference>
<dbReference type="FunFam" id="1.20.1070.10:FF:000010">
    <property type="entry name" value="Olfactory receptor"/>
    <property type="match status" value="1"/>
</dbReference>
<name>A0A1L8HQ68_XENLA</name>
<dbReference type="GO" id="GO:0004930">
    <property type="term" value="F:G protein-coupled receptor activity"/>
    <property type="evidence" value="ECO:0007669"/>
    <property type="project" value="UniProtKB-KW"/>
</dbReference>
<proteinExistence type="inferred from homology"/>
<keyword evidence="6 14" id="KW-1133">Transmembrane helix</keyword>
<dbReference type="OMA" id="MCLSKKP"/>
<dbReference type="PROSITE" id="PS50262">
    <property type="entry name" value="G_PROTEIN_RECEP_F1_2"/>
    <property type="match status" value="1"/>
</dbReference>
<dbReference type="AlphaFoldDB" id="A0A1L8HQ68"/>
<dbReference type="CDD" id="cd15911">
    <property type="entry name" value="7tmA_OR11A-like"/>
    <property type="match status" value="1"/>
</dbReference>
<feature type="domain" description="G-protein coupled receptors family 1 profile" evidence="15">
    <location>
        <begin position="41"/>
        <end position="290"/>
    </location>
</feature>
<keyword evidence="9" id="KW-1015">Disulfide bond</keyword>
<gene>
    <name evidence="17" type="primary">LOC108705082</name>
</gene>
<feature type="transmembrane region" description="Helical" evidence="14">
    <location>
        <begin position="140"/>
        <end position="163"/>
    </location>
</feature>
<dbReference type="InterPro" id="IPR000276">
    <property type="entry name" value="GPCR_Rhodpsn"/>
</dbReference>
<keyword evidence="16" id="KW-1185">Reference proteome</keyword>
<dbReference type="InterPro" id="IPR017452">
    <property type="entry name" value="GPCR_Rhodpsn_7TM"/>
</dbReference>
<organism evidence="16 17">
    <name type="scientific">Xenopus laevis</name>
    <name type="common">African clawed frog</name>
    <dbReference type="NCBI Taxonomy" id="8355"/>
    <lineage>
        <taxon>Eukaryota</taxon>
        <taxon>Metazoa</taxon>
        <taxon>Chordata</taxon>
        <taxon>Craniata</taxon>
        <taxon>Vertebrata</taxon>
        <taxon>Euteleostomi</taxon>
        <taxon>Amphibia</taxon>
        <taxon>Batrachia</taxon>
        <taxon>Anura</taxon>
        <taxon>Pipoidea</taxon>
        <taxon>Pipidae</taxon>
        <taxon>Xenopodinae</taxon>
        <taxon>Xenopus</taxon>
        <taxon>Xenopus</taxon>
    </lineage>
</organism>
<dbReference type="KEGG" id="xla:108705082"/>
<keyword evidence="5 14" id="KW-0552">Olfaction</keyword>
<dbReference type="RefSeq" id="XP_018097368.1">
    <property type="nucleotide sequence ID" value="XM_018241879.1"/>
</dbReference>
<comment type="subcellular location">
    <subcellularLocation>
        <location evidence="1 14">Cell membrane</location>
        <topology evidence="1 14">Multi-pass membrane protein</topology>
    </subcellularLocation>
</comment>
<dbReference type="Gene3D" id="1.20.1070.10">
    <property type="entry name" value="Rhodopsin 7-helix transmembrane proteins"/>
    <property type="match status" value="1"/>
</dbReference>
<feature type="transmembrane region" description="Helical" evidence="14">
    <location>
        <begin position="23"/>
        <end position="48"/>
    </location>
</feature>
<evidence type="ECO:0000256" key="4">
    <source>
        <dbReference type="ARBA" id="ARBA00022692"/>
    </source>
</evidence>
<evidence type="ECO:0000256" key="11">
    <source>
        <dbReference type="ARBA" id="ARBA00023180"/>
    </source>
</evidence>
<dbReference type="InterPro" id="IPR050939">
    <property type="entry name" value="Olfactory_GPCR1"/>
</dbReference>
<sequence length="314" mass="35526">MLSANETMITEFLLLGFKSPPSVTMFTFILFLVLYIIIISGNLLIILLVSTSRRLHSPMYFFLGNLSLSEITFTTNIVPNMLQNLLCGDGVISLAGCFTQYYFFSSTASTECLLLAVMSYDRYLAICNPLRYASLMHSQLCAHLVIWSWSAGFIISMITLILLNRYNYCGPNAIDNFFCDLTPLIQLACSDTFLVEIESFIFASILTLLPFIFILLTYIVIIYNIIKIPSTSGRKKAFSTCSSHLAVVSTYYGTLIAMYVIQSPNQLYDVNRVLSLLYTVVTPVLNPIVYSLRNQDFHEAIRAFLRNVRYTLKS</sequence>
<dbReference type="PRINTS" id="PR00237">
    <property type="entry name" value="GPCRRHODOPSN"/>
</dbReference>
<evidence type="ECO:0000256" key="7">
    <source>
        <dbReference type="ARBA" id="ARBA00023040"/>
    </source>
</evidence>
<evidence type="ECO:0000256" key="2">
    <source>
        <dbReference type="ARBA" id="ARBA00022475"/>
    </source>
</evidence>
<evidence type="ECO:0000256" key="9">
    <source>
        <dbReference type="ARBA" id="ARBA00023157"/>
    </source>
</evidence>
<evidence type="ECO:0000256" key="10">
    <source>
        <dbReference type="ARBA" id="ARBA00023170"/>
    </source>
</evidence>
<keyword evidence="3 14" id="KW-0716">Sensory transduction</keyword>